<accession>A0A8T0MLL9</accession>
<evidence type="ECO:0000313" key="1">
    <source>
        <dbReference type="EMBL" id="KAG2536064.1"/>
    </source>
</evidence>
<dbReference type="Proteomes" id="UP000823388">
    <property type="component" value="Chromosome 9N"/>
</dbReference>
<evidence type="ECO:0000313" key="2">
    <source>
        <dbReference type="Proteomes" id="UP000823388"/>
    </source>
</evidence>
<dbReference type="AlphaFoldDB" id="A0A8T0MLL9"/>
<dbReference type="EMBL" id="CM029054">
    <property type="protein sequence ID" value="KAG2536064.1"/>
    <property type="molecule type" value="Genomic_DNA"/>
</dbReference>
<organism evidence="1 2">
    <name type="scientific">Panicum virgatum</name>
    <name type="common">Blackwell switchgrass</name>
    <dbReference type="NCBI Taxonomy" id="38727"/>
    <lineage>
        <taxon>Eukaryota</taxon>
        <taxon>Viridiplantae</taxon>
        <taxon>Streptophyta</taxon>
        <taxon>Embryophyta</taxon>
        <taxon>Tracheophyta</taxon>
        <taxon>Spermatophyta</taxon>
        <taxon>Magnoliopsida</taxon>
        <taxon>Liliopsida</taxon>
        <taxon>Poales</taxon>
        <taxon>Poaceae</taxon>
        <taxon>PACMAD clade</taxon>
        <taxon>Panicoideae</taxon>
        <taxon>Panicodae</taxon>
        <taxon>Paniceae</taxon>
        <taxon>Panicinae</taxon>
        <taxon>Panicum</taxon>
        <taxon>Panicum sect. Hiantes</taxon>
    </lineage>
</organism>
<reference evidence="1" key="1">
    <citation type="submission" date="2020-05" db="EMBL/GenBank/DDBJ databases">
        <title>WGS assembly of Panicum virgatum.</title>
        <authorList>
            <person name="Lovell J.T."/>
            <person name="Jenkins J."/>
            <person name="Shu S."/>
            <person name="Juenger T.E."/>
            <person name="Schmutz J."/>
        </authorList>
    </citation>
    <scope>NUCLEOTIDE SEQUENCE</scope>
    <source>
        <strain evidence="1">AP13</strain>
    </source>
</reference>
<keyword evidence="2" id="KW-1185">Reference proteome</keyword>
<comment type="caution">
    <text evidence="1">The sequence shown here is derived from an EMBL/GenBank/DDBJ whole genome shotgun (WGS) entry which is preliminary data.</text>
</comment>
<sequence>MVEWGSRGWGMRGHDRDEGGLAPPGGFCSLATRRRACALARVERWEVGGGRHDARGVPRAWCRASGGVGALHGRGGWVVGTWGQGVSVCSGGGSARNVRWERVRGCLDTGPGQRLYSNARAAGSRDAGRHDQKPSFQLPWCHESGGSHVESRGRHVYGW</sequence>
<protein>
    <submittedName>
        <fullName evidence="1">Uncharacterized protein</fullName>
    </submittedName>
</protein>
<name>A0A8T0MLL9_PANVG</name>
<gene>
    <name evidence="1" type="ORF">PVAP13_9NG154873</name>
</gene>
<proteinExistence type="predicted"/>